<dbReference type="PANTHER" id="PTHR47792:SF1">
    <property type="entry name" value="PROTEIN SOK2-RELATED"/>
    <property type="match status" value="1"/>
</dbReference>
<dbReference type="EMBL" id="JAPDMZ010000004">
    <property type="protein sequence ID" value="KAK0557608.1"/>
    <property type="molecule type" value="Genomic_DNA"/>
</dbReference>
<feature type="region of interest" description="Disordered" evidence="5">
    <location>
        <begin position="266"/>
        <end position="286"/>
    </location>
</feature>
<comment type="similarity">
    <text evidence="1">Belongs to the EFG1/PHD1/stuA family.</text>
</comment>
<feature type="region of interest" description="Disordered" evidence="5">
    <location>
        <begin position="572"/>
        <end position="691"/>
    </location>
</feature>
<accession>A0AAN6GY17</accession>
<feature type="domain" description="HTH APSES-type" evidence="6">
    <location>
        <begin position="335"/>
        <end position="441"/>
    </location>
</feature>
<feature type="region of interest" description="Disordered" evidence="5">
    <location>
        <begin position="445"/>
        <end position="483"/>
    </location>
</feature>
<dbReference type="AlphaFoldDB" id="A0AAN6GY17"/>
<keyword evidence="4" id="KW-0804">Transcription</keyword>
<feature type="region of interest" description="Disordered" evidence="5">
    <location>
        <begin position="234"/>
        <end position="253"/>
    </location>
</feature>
<organism evidence="7 8">
    <name type="scientific">Tilletia horrida</name>
    <dbReference type="NCBI Taxonomy" id="155126"/>
    <lineage>
        <taxon>Eukaryota</taxon>
        <taxon>Fungi</taxon>
        <taxon>Dikarya</taxon>
        <taxon>Basidiomycota</taxon>
        <taxon>Ustilaginomycotina</taxon>
        <taxon>Exobasidiomycetes</taxon>
        <taxon>Tilletiales</taxon>
        <taxon>Tilletiaceae</taxon>
        <taxon>Tilletia</taxon>
    </lineage>
</organism>
<evidence type="ECO:0000259" key="6">
    <source>
        <dbReference type="PROSITE" id="PS51299"/>
    </source>
</evidence>
<keyword evidence="3" id="KW-0238">DNA-binding</keyword>
<dbReference type="Gene3D" id="3.10.260.10">
    <property type="entry name" value="Transcription regulator HTH, APSES-type DNA-binding domain"/>
    <property type="match status" value="1"/>
</dbReference>
<feature type="compositionally biased region" description="Low complexity" evidence="5">
    <location>
        <begin position="639"/>
        <end position="648"/>
    </location>
</feature>
<name>A0AAN6GY17_9BASI</name>
<dbReference type="GO" id="GO:0005634">
    <property type="term" value="C:nucleus"/>
    <property type="evidence" value="ECO:0007669"/>
    <property type="project" value="TreeGrafter"/>
</dbReference>
<feature type="compositionally biased region" description="Low complexity" evidence="5">
    <location>
        <begin position="572"/>
        <end position="589"/>
    </location>
</feature>
<dbReference type="GO" id="GO:0045944">
    <property type="term" value="P:positive regulation of transcription by RNA polymerase II"/>
    <property type="evidence" value="ECO:0007669"/>
    <property type="project" value="TreeGrafter"/>
</dbReference>
<dbReference type="InterPro" id="IPR018004">
    <property type="entry name" value="KilA/APSES_HTH"/>
</dbReference>
<dbReference type="Pfam" id="PF04383">
    <property type="entry name" value="KilA-N"/>
    <property type="match status" value="1"/>
</dbReference>
<evidence type="ECO:0000256" key="3">
    <source>
        <dbReference type="ARBA" id="ARBA00023125"/>
    </source>
</evidence>
<proteinExistence type="inferred from homology"/>
<gene>
    <name evidence="7" type="ORF">OC846_000396</name>
</gene>
<dbReference type="GO" id="GO:0003700">
    <property type="term" value="F:DNA-binding transcription factor activity"/>
    <property type="evidence" value="ECO:0007669"/>
    <property type="project" value="TreeGrafter"/>
</dbReference>
<dbReference type="InterPro" id="IPR036887">
    <property type="entry name" value="HTH_APSES_sf"/>
</dbReference>
<evidence type="ECO:0000313" key="7">
    <source>
        <dbReference type="EMBL" id="KAK0557608.1"/>
    </source>
</evidence>
<dbReference type="SMART" id="SM01252">
    <property type="entry name" value="KilA-N"/>
    <property type="match status" value="1"/>
</dbReference>
<dbReference type="GO" id="GO:0043565">
    <property type="term" value="F:sequence-specific DNA binding"/>
    <property type="evidence" value="ECO:0007669"/>
    <property type="project" value="TreeGrafter"/>
</dbReference>
<reference evidence="7" key="1">
    <citation type="journal article" date="2023" name="PhytoFront">
        <title>Draft Genome Resources of Seven Strains of Tilletia horrida, Causal Agent of Kernel Smut of Rice.</title>
        <authorList>
            <person name="Khanal S."/>
            <person name="Antony Babu S."/>
            <person name="Zhou X.G."/>
        </authorList>
    </citation>
    <scope>NUCLEOTIDE SEQUENCE</scope>
    <source>
        <strain evidence="7">TX6</strain>
    </source>
</reference>
<dbReference type="InterPro" id="IPR003163">
    <property type="entry name" value="Tscrpt_reg_HTH_APSES-type"/>
</dbReference>
<feature type="region of interest" description="Disordered" evidence="5">
    <location>
        <begin position="527"/>
        <end position="551"/>
    </location>
</feature>
<sequence length="691" mass="70517">MSTALVLGAQLDPPSGPISASKPIRGQHSSMPAPAPSASSASQSHWSQPAVSGPQHHSSYSAYSGSQGSHGSMYGSNSNPYGSHHVSSYSNNHYSSTSNAGQSQSHLSYASYAGTHNHPSAGESPSAVSNGVRNGLGGGNGGGGGAAAAGSPTHSPHVPTTSSASMSSSAHSTAATSGGGLNIAGMLNQPVTTSSAGNYASKYGNSSAQPSMVSHAEHSSGYFASAPNGSMNGHIVSPTIPSTSGAGSSGSMPAYSSASYMHSGSHASSHSLSGVPVSAPTSTYSPHGSYMPSQAPHPGLHTPGLSTGVSGMGISPSTGLGVPVYTQLPMQNRHRVTTTLWEDEGTLCFQVDAKGVCIARRNDNNMINGTKLLNVCGMTRGKRDGILKNEKDRIVVKVGAMHLKGVWITFERAKTLAEQNDILDILYPLFETNLQDFLYQPEFPRSGMGGLHGSQERSAQRPRVLGPTSTTSMSPPLSVPTTMSQAAGGIATTLSMAPYSAPISTYPSISSVTHPPLMRSQTTPAFAMPLPRQSPVMTSSPNGAWGQPPVSTAHQYSQYSISQSPSMGPISSSFYPSGYGQGGSSTSSAGGPGHDDDSFSSAGGGSGSLQRPAGVDRRHTDPVGDASKQDGYGGKHESSAYYPSRSSSNMTSPVLSGGGGRAPSGSVSSHNGAPAHLRRTSGLKRSHDATD</sequence>
<dbReference type="PANTHER" id="PTHR47792">
    <property type="entry name" value="PROTEIN SOK2-RELATED"/>
    <property type="match status" value="1"/>
</dbReference>
<protein>
    <recommendedName>
        <fullName evidence="6">HTH APSES-type domain-containing protein</fullName>
    </recommendedName>
</protein>
<feature type="compositionally biased region" description="Gly residues" evidence="5">
    <location>
        <begin position="134"/>
        <end position="147"/>
    </location>
</feature>
<keyword evidence="2" id="KW-0805">Transcription regulation</keyword>
<feature type="compositionally biased region" description="Low complexity" evidence="5">
    <location>
        <begin position="467"/>
        <end position="483"/>
    </location>
</feature>
<feature type="compositionally biased region" description="Low complexity" evidence="5">
    <location>
        <begin position="237"/>
        <end position="253"/>
    </location>
</feature>
<comment type="caution">
    <text evidence="7">The sequence shown here is derived from an EMBL/GenBank/DDBJ whole genome shotgun (WGS) entry which is preliminary data.</text>
</comment>
<feature type="compositionally biased region" description="Low complexity" evidence="5">
    <location>
        <begin position="27"/>
        <end position="72"/>
    </location>
</feature>
<feature type="compositionally biased region" description="Low complexity" evidence="5">
    <location>
        <begin position="160"/>
        <end position="176"/>
    </location>
</feature>
<evidence type="ECO:0000256" key="4">
    <source>
        <dbReference type="ARBA" id="ARBA00023163"/>
    </source>
</evidence>
<feature type="region of interest" description="Disordered" evidence="5">
    <location>
        <begin position="1"/>
        <end position="79"/>
    </location>
</feature>
<evidence type="ECO:0000256" key="2">
    <source>
        <dbReference type="ARBA" id="ARBA00023015"/>
    </source>
</evidence>
<evidence type="ECO:0000256" key="1">
    <source>
        <dbReference type="ARBA" id="ARBA00007247"/>
    </source>
</evidence>
<keyword evidence="8" id="KW-1185">Reference proteome</keyword>
<evidence type="ECO:0000256" key="5">
    <source>
        <dbReference type="SAM" id="MobiDB-lite"/>
    </source>
</evidence>
<dbReference type="SUPFAM" id="SSF54616">
    <property type="entry name" value="DNA-binding domain of Mlu1-box binding protein MBP1"/>
    <property type="match status" value="1"/>
</dbReference>
<feature type="region of interest" description="Disordered" evidence="5">
    <location>
        <begin position="112"/>
        <end position="176"/>
    </location>
</feature>
<dbReference type="Proteomes" id="UP001176517">
    <property type="component" value="Unassembled WGS sequence"/>
</dbReference>
<dbReference type="InterPro" id="IPR029790">
    <property type="entry name" value="EFG1/Phd1/StuA"/>
</dbReference>
<dbReference type="PROSITE" id="PS51299">
    <property type="entry name" value="HTH_APSES"/>
    <property type="match status" value="1"/>
</dbReference>
<evidence type="ECO:0000313" key="8">
    <source>
        <dbReference type="Proteomes" id="UP001176517"/>
    </source>
</evidence>